<organism evidence="4 5">
    <name type="scientific">Nocardioides conyzicola</name>
    <dbReference type="NCBI Taxonomy" id="1651781"/>
    <lineage>
        <taxon>Bacteria</taxon>
        <taxon>Bacillati</taxon>
        <taxon>Actinomycetota</taxon>
        <taxon>Actinomycetes</taxon>
        <taxon>Propionibacteriales</taxon>
        <taxon>Nocardioidaceae</taxon>
        <taxon>Nocardioides</taxon>
    </lineage>
</organism>
<gene>
    <name evidence="4" type="ORF">GCM10023349_08930</name>
</gene>
<dbReference type="Pfam" id="PF07228">
    <property type="entry name" value="SpoIIE"/>
    <property type="match status" value="1"/>
</dbReference>
<evidence type="ECO:0000256" key="1">
    <source>
        <dbReference type="ARBA" id="ARBA00022801"/>
    </source>
</evidence>
<keyword evidence="2" id="KW-1133">Transmembrane helix</keyword>
<dbReference type="SMART" id="SM00331">
    <property type="entry name" value="PP2C_SIG"/>
    <property type="match status" value="1"/>
</dbReference>
<dbReference type="InterPro" id="IPR036457">
    <property type="entry name" value="PPM-type-like_dom_sf"/>
</dbReference>
<dbReference type="EMBL" id="BAABKM010000002">
    <property type="protein sequence ID" value="GAA4695823.1"/>
    <property type="molecule type" value="Genomic_DNA"/>
</dbReference>
<protein>
    <submittedName>
        <fullName evidence="4">PP2C family protein-serine/threonine phosphatase</fullName>
    </submittedName>
</protein>
<evidence type="ECO:0000313" key="5">
    <source>
        <dbReference type="Proteomes" id="UP001499974"/>
    </source>
</evidence>
<dbReference type="RefSeq" id="WP_345519659.1">
    <property type="nucleotide sequence ID" value="NZ_BAABKM010000002.1"/>
</dbReference>
<dbReference type="InterPro" id="IPR052016">
    <property type="entry name" value="Bact_Sigma-Reg"/>
</dbReference>
<reference evidence="5" key="1">
    <citation type="journal article" date="2019" name="Int. J. Syst. Evol. Microbiol.">
        <title>The Global Catalogue of Microorganisms (GCM) 10K type strain sequencing project: providing services to taxonomists for standard genome sequencing and annotation.</title>
        <authorList>
            <consortium name="The Broad Institute Genomics Platform"/>
            <consortium name="The Broad Institute Genome Sequencing Center for Infectious Disease"/>
            <person name="Wu L."/>
            <person name="Ma J."/>
        </authorList>
    </citation>
    <scope>NUCLEOTIDE SEQUENCE [LARGE SCALE GENOMIC DNA]</scope>
    <source>
        <strain evidence="5">JCM 18531</strain>
    </source>
</reference>
<dbReference type="PANTHER" id="PTHR43156:SF2">
    <property type="entry name" value="STAGE II SPORULATION PROTEIN E"/>
    <property type="match status" value="1"/>
</dbReference>
<evidence type="ECO:0000313" key="4">
    <source>
        <dbReference type="EMBL" id="GAA4695823.1"/>
    </source>
</evidence>
<name>A0ABP8WUP4_9ACTN</name>
<accession>A0ABP8WUP4</accession>
<keyword evidence="5" id="KW-1185">Reference proteome</keyword>
<dbReference type="PANTHER" id="PTHR43156">
    <property type="entry name" value="STAGE II SPORULATION PROTEIN E-RELATED"/>
    <property type="match status" value="1"/>
</dbReference>
<evidence type="ECO:0000259" key="3">
    <source>
        <dbReference type="SMART" id="SM00331"/>
    </source>
</evidence>
<feature type="transmembrane region" description="Helical" evidence="2">
    <location>
        <begin position="102"/>
        <end position="119"/>
    </location>
</feature>
<keyword evidence="2" id="KW-0812">Transmembrane</keyword>
<feature type="domain" description="PPM-type phosphatase" evidence="3">
    <location>
        <begin position="157"/>
        <end position="364"/>
    </location>
</feature>
<evidence type="ECO:0000256" key="2">
    <source>
        <dbReference type="SAM" id="Phobius"/>
    </source>
</evidence>
<dbReference type="Proteomes" id="UP001499974">
    <property type="component" value="Unassembled WGS sequence"/>
</dbReference>
<dbReference type="Gene3D" id="3.60.40.10">
    <property type="entry name" value="PPM-type phosphatase domain"/>
    <property type="match status" value="1"/>
</dbReference>
<keyword evidence="1" id="KW-0378">Hydrolase</keyword>
<feature type="transmembrane region" description="Helical" evidence="2">
    <location>
        <begin position="78"/>
        <end position="96"/>
    </location>
</feature>
<sequence length="365" mass="39110">MTARSDADRAASPSRLKVARRRRRIVPRGNGTLIALVALSVVVTVLVLIWPDTAPMTVLIVPLLLGSLLLGPRQLPWFVVLVMVMLMLAISVQPNITAKQVLAITILYLLCFIVLLTSFRRSRLGVAGVQGESMLVDLRDRILSQGVIPPLPEGWLTETALRSAGGTPFAGDFMVSVGTPDADRLEIVVVDVSGKGEQAGTRALLLSGAFGGLLGALAPPDFLPAANDYLLRQGWEEGFATAVHLSLDLVTGRFEVRTAGHPPAAQLDAGSGRWTVHEAEGPVLGLIEDAEFIPVAGVLRPGDALLLYTDGMVETARREIGIGIDRMLGHAERLLRGEFEGGADRLVDALGSRNDDRALVLVHRR</sequence>
<proteinExistence type="predicted"/>
<comment type="caution">
    <text evidence="4">The sequence shown here is derived from an EMBL/GenBank/DDBJ whole genome shotgun (WGS) entry which is preliminary data.</text>
</comment>
<feature type="transmembrane region" description="Helical" evidence="2">
    <location>
        <begin position="30"/>
        <end position="50"/>
    </location>
</feature>
<keyword evidence="2" id="KW-0472">Membrane</keyword>
<dbReference type="InterPro" id="IPR001932">
    <property type="entry name" value="PPM-type_phosphatase-like_dom"/>
</dbReference>